<sequence>MTQLSLNKCDRVSQIEWPTQQTQVSLQSKAIEIVTDFQKNRPLVIDSNTKAVEAEYLMKKAHVKLKLVLDENDQFIGTLSFNDLNNQEIIKKVASGDSRADLRVSDFMKTKSVQNSLDWRALESASLRSLIQFLASSNDQHILVRNNEGSTIRGLISASDIARALHLNVNLNMPVSFKLISETVNTLDQNAA</sequence>
<dbReference type="EMBL" id="JACHHU010000001">
    <property type="protein sequence ID" value="MBB6541691.1"/>
    <property type="molecule type" value="Genomic_DNA"/>
</dbReference>
<proteinExistence type="predicted"/>
<dbReference type="AlphaFoldDB" id="A0A7X0NDZ5"/>
<evidence type="ECO:0000313" key="3">
    <source>
        <dbReference type="Proteomes" id="UP000537141"/>
    </source>
</evidence>
<comment type="caution">
    <text evidence="2">The sequence shown here is derived from an EMBL/GenBank/DDBJ whole genome shotgun (WGS) entry which is preliminary data.</text>
</comment>
<dbReference type="InterPro" id="IPR000644">
    <property type="entry name" value="CBS_dom"/>
</dbReference>
<reference evidence="2 3" key="1">
    <citation type="submission" date="2020-08" db="EMBL/GenBank/DDBJ databases">
        <title>Genomic Encyclopedia of Type Strains, Phase IV (KMG-IV): sequencing the most valuable type-strain genomes for metagenomic binning, comparative biology and taxonomic classification.</title>
        <authorList>
            <person name="Goeker M."/>
        </authorList>
    </citation>
    <scope>NUCLEOTIDE SEQUENCE [LARGE SCALE GENOMIC DNA]</scope>
    <source>
        <strain evidence="2 3">DSM 26287</strain>
    </source>
</reference>
<evidence type="ECO:0000259" key="1">
    <source>
        <dbReference type="Pfam" id="PF00571"/>
    </source>
</evidence>
<name>A0A7X0NDZ5_9GAMM</name>
<dbReference type="Pfam" id="PF00571">
    <property type="entry name" value="CBS"/>
    <property type="match status" value="1"/>
</dbReference>
<dbReference type="RefSeq" id="WP_184421184.1">
    <property type="nucleotide sequence ID" value="NZ_AP027362.1"/>
</dbReference>
<dbReference type="Proteomes" id="UP000537141">
    <property type="component" value="Unassembled WGS sequence"/>
</dbReference>
<organism evidence="2 3">
    <name type="scientific">Thalassotalea piscium</name>
    <dbReference type="NCBI Taxonomy" id="1230533"/>
    <lineage>
        <taxon>Bacteria</taxon>
        <taxon>Pseudomonadati</taxon>
        <taxon>Pseudomonadota</taxon>
        <taxon>Gammaproteobacteria</taxon>
        <taxon>Alteromonadales</taxon>
        <taxon>Colwelliaceae</taxon>
        <taxon>Thalassotalea</taxon>
    </lineage>
</organism>
<dbReference type="InterPro" id="IPR046342">
    <property type="entry name" value="CBS_dom_sf"/>
</dbReference>
<evidence type="ECO:0000313" key="2">
    <source>
        <dbReference type="EMBL" id="MBB6541691.1"/>
    </source>
</evidence>
<accession>A0A7X0NDZ5</accession>
<feature type="domain" description="CBS" evidence="1">
    <location>
        <begin position="36"/>
        <end position="84"/>
    </location>
</feature>
<dbReference type="Gene3D" id="3.10.580.10">
    <property type="entry name" value="CBS-domain"/>
    <property type="match status" value="1"/>
</dbReference>
<protein>
    <submittedName>
        <fullName evidence="2">CBS-domain-containing membrane protein</fullName>
    </submittedName>
</protein>
<gene>
    <name evidence="2" type="ORF">HNQ55_000165</name>
</gene>
<dbReference type="SUPFAM" id="SSF54631">
    <property type="entry name" value="CBS-domain pair"/>
    <property type="match status" value="1"/>
</dbReference>
<keyword evidence="3" id="KW-1185">Reference proteome</keyword>